<dbReference type="RefSeq" id="WP_311039557.1">
    <property type="nucleotide sequence ID" value="NZ_CP117522.1"/>
</dbReference>
<evidence type="ECO:0000313" key="3">
    <source>
        <dbReference type="Proteomes" id="UP001305606"/>
    </source>
</evidence>
<evidence type="ECO:0000313" key="2">
    <source>
        <dbReference type="EMBL" id="WNF01236.1"/>
    </source>
</evidence>
<feature type="compositionally biased region" description="Low complexity" evidence="1">
    <location>
        <begin position="8"/>
        <end position="20"/>
    </location>
</feature>
<feature type="compositionally biased region" description="Basic and acidic residues" evidence="1">
    <location>
        <begin position="52"/>
        <end position="61"/>
    </location>
</feature>
<sequence>MAYARLPQAQRAAKHAAVARWEGRSRAPGGSLRPVASELLRLGSVVQRLRDAARTAADPEPRAGLTEGTPLFPAGAGR</sequence>
<feature type="region of interest" description="Disordered" evidence="1">
    <location>
        <begin position="52"/>
        <end position="78"/>
    </location>
</feature>
<feature type="region of interest" description="Disordered" evidence="1">
    <location>
        <begin position="1"/>
        <end position="32"/>
    </location>
</feature>
<accession>A0ABY9VB58</accession>
<evidence type="ECO:0000256" key="1">
    <source>
        <dbReference type="SAM" id="MobiDB-lite"/>
    </source>
</evidence>
<reference evidence="2 3" key="1">
    <citation type="submission" date="2023-02" db="EMBL/GenBank/DDBJ databases">
        <title>Streptomyces sp. SCA4-21 with antifungal activity against Fusarium oxysporum f. sp. cubense, Streptomyces sp. SCA2-17 with antifungal activity against Fusarium oxysporum f. sp. cubense.</title>
        <authorList>
            <person name="Qi D."/>
        </authorList>
    </citation>
    <scope>NUCLEOTIDE SEQUENCE [LARGE SCALE GENOMIC DNA]</scope>
    <source>
        <strain evidence="2 3">SCA4-21</strain>
    </source>
</reference>
<keyword evidence="3" id="KW-1185">Reference proteome</keyword>
<dbReference type="EMBL" id="CP117522">
    <property type="protein sequence ID" value="WNF01236.1"/>
    <property type="molecule type" value="Genomic_DNA"/>
</dbReference>
<gene>
    <name evidence="2" type="ORF">PS467_40790</name>
</gene>
<organism evidence="2 3">
    <name type="scientific">Streptomyces luomodiensis</name>
    <dbReference type="NCBI Taxonomy" id="3026192"/>
    <lineage>
        <taxon>Bacteria</taxon>
        <taxon>Bacillati</taxon>
        <taxon>Actinomycetota</taxon>
        <taxon>Actinomycetes</taxon>
        <taxon>Kitasatosporales</taxon>
        <taxon>Streptomycetaceae</taxon>
        <taxon>Streptomyces</taxon>
    </lineage>
</organism>
<protein>
    <submittedName>
        <fullName evidence="2">Uncharacterized protein</fullName>
    </submittedName>
</protein>
<dbReference type="Proteomes" id="UP001305606">
    <property type="component" value="Chromosome"/>
</dbReference>
<proteinExistence type="predicted"/>
<name>A0ABY9VB58_9ACTN</name>